<dbReference type="SUPFAM" id="SSF109854">
    <property type="entry name" value="DinB/YfiT-like putative metalloenzymes"/>
    <property type="match status" value="1"/>
</dbReference>
<dbReference type="EMBL" id="CP021354">
    <property type="protein sequence ID" value="AWK70800.1"/>
    <property type="molecule type" value="Genomic_DNA"/>
</dbReference>
<dbReference type="KEGG" id="roz:CBI38_03680"/>
<evidence type="ECO:0000313" key="3">
    <source>
        <dbReference type="EMBL" id="AWK70800.1"/>
    </source>
</evidence>
<dbReference type="NCBIfam" id="TIGR03083">
    <property type="entry name" value="maleylpyruvate isomerase family mycothiol-dependent enzyme"/>
    <property type="match status" value="1"/>
</dbReference>
<feature type="region of interest" description="Disordered" evidence="1">
    <location>
        <begin position="181"/>
        <end position="201"/>
    </location>
</feature>
<reference evidence="3 4" key="1">
    <citation type="submission" date="2017-05" db="EMBL/GenBank/DDBJ databases">
        <title>Isolation of Rhodococcus sp. S2-17 biodegrading of BP-3.</title>
        <authorList>
            <person name="Lee Y."/>
            <person name="Kim K.H."/>
            <person name="Chun B.H."/>
            <person name="Jung H.S."/>
            <person name="Jeon C.O."/>
        </authorList>
    </citation>
    <scope>NUCLEOTIDE SEQUENCE [LARGE SCALE GENOMIC DNA]</scope>
    <source>
        <strain evidence="3 4">S2-17</strain>
    </source>
</reference>
<dbReference type="OrthoDB" id="5185819at2"/>
<feature type="domain" description="Mycothiol-dependent maleylpyruvate isomerase metal-binding" evidence="2">
    <location>
        <begin position="21"/>
        <end position="140"/>
    </location>
</feature>
<dbReference type="InterPro" id="IPR034660">
    <property type="entry name" value="DinB/YfiT-like"/>
</dbReference>
<accession>A0A2S2BQA1</accession>
<dbReference type="NCBIfam" id="TIGR03086">
    <property type="entry name" value="TIGR03086 family metal-binding protein"/>
    <property type="match status" value="1"/>
</dbReference>
<evidence type="ECO:0000313" key="4">
    <source>
        <dbReference type="Proteomes" id="UP000245711"/>
    </source>
</evidence>
<evidence type="ECO:0000256" key="1">
    <source>
        <dbReference type="SAM" id="MobiDB-lite"/>
    </source>
</evidence>
<organism evidence="3 4">
    <name type="scientific">Rhodococcus oxybenzonivorans</name>
    <dbReference type="NCBI Taxonomy" id="1990687"/>
    <lineage>
        <taxon>Bacteria</taxon>
        <taxon>Bacillati</taxon>
        <taxon>Actinomycetota</taxon>
        <taxon>Actinomycetes</taxon>
        <taxon>Mycobacteriales</taxon>
        <taxon>Nocardiaceae</taxon>
        <taxon>Rhodococcus</taxon>
    </lineage>
</organism>
<dbReference type="InterPro" id="IPR017517">
    <property type="entry name" value="Maleyloyr_isom"/>
</dbReference>
<evidence type="ECO:0000259" key="2">
    <source>
        <dbReference type="Pfam" id="PF11716"/>
    </source>
</evidence>
<name>A0A2S2BQA1_9NOCA</name>
<gene>
    <name evidence="3" type="ORF">CBI38_03680</name>
</gene>
<keyword evidence="4" id="KW-1185">Reference proteome</keyword>
<dbReference type="InterPro" id="IPR024344">
    <property type="entry name" value="MDMPI_metal-binding"/>
</dbReference>
<dbReference type="AlphaFoldDB" id="A0A2S2BQA1"/>
<sequence>MFRGDSCRMTTQTTDPRPLYREALAWTTGLIDKVSEDQLAASTPCADFDVRTLLGHLVATVERARVIGEGGDPGTIPLVVTEFSDGDYAAAYRSAIERMWPAWGDDRLDADVRAPWGTVPGRAAVWGYINETLVHGWDIAVATGQHSEARPALAEAALAVARQAIPAEVRGGQVPFAEVVDPKPAAGPTERLANWSGRKSF</sequence>
<dbReference type="Gene3D" id="1.20.120.450">
    <property type="entry name" value="dinb family like domain"/>
    <property type="match status" value="1"/>
</dbReference>
<protein>
    <submittedName>
        <fullName evidence="3">TIGR03086 family protein</fullName>
    </submittedName>
</protein>
<dbReference type="InterPro" id="IPR017520">
    <property type="entry name" value="CHP03086"/>
</dbReference>
<dbReference type="GO" id="GO:0046872">
    <property type="term" value="F:metal ion binding"/>
    <property type="evidence" value="ECO:0007669"/>
    <property type="project" value="InterPro"/>
</dbReference>
<dbReference type="RefSeq" id="WP_109326473.1">
    <property type="nucleotide sequence ID" value="NZ_CP021354.1"/>
</dbReference>
<proteinExistence type="predicted"/>
<dbReference type="Proteomes" id="UP000245711">
    <property type="component" value="Chromosome"/>
</dbReference>
<dbReference type="Pfam" id="PF11716">
    <property type="entry name" value="MDMPI_N"/>
    <property type="match status" value="1"/>
</dbReference>